<feature type="signal peptide" evidence="10">
    <location>
        <begin position="1"/>
        <end position="20"/>
    </location>
</feature>
<feature type="transmembrane region" description="Helical" evidence="9">
    <location>
        <begin position="498"/>
        <end position="518"/>
    </location>
</feature>
<dbReference type="PROSITE" id="PS50109">
    <property type="entry name" value="HIS_KIN"/>
    <property type="match status" value="1"/>
</dbReference>
<evidence type="ECO:0000256" key="2">
    <source>
        <dbReference type="ARBA" id="ARBA00012438"/>
    </source>
</evidence>
<keyword evidence="9" id="KW-1133">Transmembrane helix</keyword>
<evidence type="ECO:0000256" key="9">
    <source>
        <dbReference type="SAM" id="Phobius"/>
    </source>
</evidence>
<dbReference type="EMBL" id="CP032869">
    <property type="protein sequence ID" value="AYL95372.1"/>
    <property type="molecule type" value="Genomic_DNA"/>
</dbReference>
<comment type="catalytic activity">
    <reaction evidence="1">
        <text>ATP + protein L-histidine = ADP + protein N-phospho-L-histidine.</text>
        <dbReference type="EC" id="2.7.13.3"/>
    </reaction>
</comment>
<dbReference type="InterPro" id="IPR036890">
    <property type="entry name" value="HATPase_C_sf"/>
</dbReference>
<evidence type="ECO:0000256" key="1">
    <source>
        <dbReference type="ARBA" id="ARBA00000085"/>
    </source>
</evidence>
<dbReference type="Gene3D" id="3.30.450.20">
    <property type="entry name" value="PAS domain"/>
    <property type="match status" value="1"/>
</dbReference>
<evidence type="ECO:0000256" key="8">
    <source>
        <dbReference type="PROSITE-ProRule" id="PRU00339"/>
    </source>
</evidence>
<dbReference type="EC" id="2.7.13.3" evidence="2"/>
<keyword evidence="4" id="KW-0808">Transferase</keyword>
<dbReference type="InterPro" id="IPR003594">
    <property type="entry name" value="HATPase_dom"/>
</dbReference>
<feature type="domain" description="Histidine kinase" evidence="11">
    <location>
        <begin position="558"/>
        <end position="749"/>
    </location>
</feature>
<evidence type="ECO:0000256" key="5">
    <source>
        <dbReference type="ARBA" id="ARBA00022741"/>
    </source>
</evidence>
<keyword evidence="8" id="KW-0802">TPR repeat</keyword>
<dbReference type="OrthoDB" id="1523170at2"/>
<evidence type="ECO:0000256" key="4">
    <source>
        <dbReference type="ARBA" id="ARBA00022679"/>
    </source>
</evidence>
<reference evidence="12 13" key="1">
    <citation type="submission" date="2018-10" db="EMBL/GenBank/DDBJ databases">
        <title>Genome sequencing of Mucilaginibacter sp. HYN0043.</title>
        <authorList>
            <person name="Kim M."/>
            <person name="Yi H."/>
        </authorList>
    </citation>
    <scope>NUCLEOTIDE SEQUENCE [LARGE SCALE GENOMIC DNA]</scope>
    <source>
        <strain evidence="12 13">HYN0043</strain>
    </source>
</reference>
<name>A0A494VWK8_9SPHI</name>
<dbReference type="SUPFAM" id="SSF55874">
    <property type="entry name" value="ATPase domain of HSP90 chaperone/DNA topoisomerase II/histidine kinase"/>
    <property type="match status" value="1"/>
</dbReference>
<dbReference type="PANTHER" id="PTHR41523">
    <property type="entry name" value="TWO-COMPONENT SYSTEM SENSOR PROTEIN"/>
    <property type="match status" value="1"/>
</dbReference>
<dbReference type="KEGG" id="muh:HYN43_008735"/>
<keyword evidence="5" id="KW-0547">Nucleotide-binding</keyword>
<dbReference type="RefSeq" id="WP_119411333.1">
    <property type="nucleotide sequence ID" value="NZ_CP032869.1"/>
</dbReference>
<keyword evidence="9" id="KW-0472">Membrane</keyword>
<dbReference type="SUPFAM" id="SSF48452">
    <property type="entry name" value="TPR-like"/>
    <property type="match status" value="1"/>
</dbReference>
<keyword evidence="9" id="KW-0812">Transmembrane</keyword>
<dbReference type="InterPro" id="IPR011495">
    <property type="entry name" value="Sig_transdc_His_kin_sub2_dim/P"/>
</dbReference>
<evidence type="ECO:0000259" key="11">
    <source>
        <dbReference type="PROSITE" id="PS50109"/>
    </source>
</evidence>
<keyword evidence="7" id="KW-0067">ATP-binding</keyword>
<dbReference type="Proteomes" id="UP000270046">
    <property type="component" value="Chromosome"/>
</dbReference>
<dbReference type="Gene3D" id="3.30.565.10">
    <property type="entry name" value="Histidine kinase-like ATPase, C-terminal domain"/>
    <property type="match status" value="1"/>
</dbReference>
<evidence type="ECO:0000256" key="3">
    <source>
        <dbReference type="ARBA" id="ARBA00022553"/>
    </source>
</evidence>
<accession>A0A494VWK8</accession>
<dbReference type="PANTHER" id="PTHR41523:SF8">
    <property type="entry name" value="ETHYLENE RESPONSE SENSOR PROTEIN"/>
    <property type="match status" value="1"/>
</dbReference>
<dbReference type="GO" id="GO:0004673">
    <property type="term" value="F:protein histidine kinase activity"/>
    <property type="evidence" value="ECO:0007669"/>
    <property type="project" value="UniProtKB-EC"/>
</dbReference>
<keyword evidence="6" id="KW-0418">Kinase</keyword>
<dbReference type="AlphaFoldDB" id="A0A494VWK8"/>
<evidence type="ECO:0000313" key="12">
    <source>
        <dbReference type="EMBL" id="AYL95372.1"/>
    </source>
</evidence>
<keyword evidence="10" id="KW-0732">Signal</keyword>
<dbReference type="PROSITE" id="PS50005">
    <property type="entry name" value="TPR"/>
    <property type="match status" value="1"/>
</dbReference>
<dbReference type="Pfam" id="PF02518">
    <property type="entry name" value="HATPase_c"/>
    <property type="match status" value="1"/>
</dbReference>
<dbReference type="InterPro" id="IPR005467">
    <property type="entry name" value="His_kinase_dom"/>
</dbReference>
<dbReference type="Pfam" id="PF07568">
    <property type="entry name" value="HisKA_2"/>
    <property type="match status" value="1"/>
</dbReference>
<sequence length="763" mass="87148">MKISKIFICWIISQLLLVSAYGQDVTGNLTANEANHLLLLLKKSPQDSAKFNLLLQLAQYNILKPGELKVDLDNAADFINQAKRLNKRLLNDESEGYILLVQSMLVKERGDKKRGLELAEQAVSRLKKVSFSHHLGDAYIELSTYYTYFIQEQLNKKIQIVELGVSALKREGKILKLAYSQQLLADLYTNNAAQAKALGVLNSSLANYKAVHYKSLQGVYIIYSTAYSLMSDYKMSLKYGLLALRTAEELQDTTMQRCEINNILGVILVKMKEYEKSIEYFKNALQIAERYDDRNSILLVISNTVTAYNSLKKYKESLHFIKGIPLRYLNTKDPAFSSVISYIYCSIYISLKLYPEAKPYAERLSLIVTNQPNMIANINNAYLVLIKYYTATKQYSAARKYLNSGMAKIKSNGGEVPLQMQRYYGLSFKLDSAVGNYKSAIENILKFNKLKDSIFNQTKTKQLKQLEIEYETEKKASEIKILHQKAVIQQEAYQKVSLLKNITLGGILVLFAFICLLYRQYRSKQKSNRIVNLKNFQISEKNKLLEHLLKEKEWLLKEVHHRVKNNLHTVICLLESQALYLENDALKAIENSQHRIYAMSLIHQKLYQAEDVKTIDMSIYLPEFIQYLNESFGTQRQVRFHLEIEPIQLGVSQAIPLALIINEAVTNSIKYAFTPDVIGIISVSMSQHGQEITLIVADNGIGLDPTITNMPSESLGLKLMNGLSEDINAHIFFENYNGTRITILFNVDPLNNEHHFSGTLNQE</sequence>
<dbReference type="InterPro" id="IPR011990">
    <property type="entry name" value="TPR-like_helical_dom_sf"/>
</dbReference>
<dbReference type="Gene3D" id="1.25.40.10">
    <property type="entry name" value="Tetratricopeptide repeat domain"/>
    <property type="match status" value="1"/>
</dbReference>
<feature type="chain" id="PRO_5019750568" description="histidine kinase" evidence="10">
    <location>
        <begin position="21"/>
        <end position="763"/>
    </location>
</feature>
<dbReference type="SMART" id="SM00387">
    <property type="entry name" value="HATPase_c"/>
    <property type="match status" value="1"/>
</dbReference>
<organism evidence="12 13">
    <name type="scientific">Mucilaginibacter celer</name>
    <dbReference type="NCBI Taxonomy" id="2305508"/>
    <lineage>
        <taxon>Bacteria</taxon>
        <taxon>Pseudomonadati</taxon>
        <taxon>Bacteroidota</taxon>
        <taxon>Sphingobacteriia</taxon>
        <taxon>Sphingobacteriales</taxon>
        <taxon>Sphingobacteriaceae</taxon>
        <taxon>Mucilaginibacter</taxon>
    </lineage>
</organism>
<evidence type="ECO:0000256" key="10">
    <source>
        <dbReference type="SAM" id="SignalP"/>
    </source>
</evidence>
<evidence type="ECO:0000256" key="7">
    <source>
        <dbReference type="ARBA" id="ARBA00022840"/>
    </source>
</evidence>
<evidence type="ECO:0000313" key="13">
    <source>
        <dbReference type="Proteomes" id="UP000270046"/>
    </source>
</evidence>
<keyword evidence="13" id="KW-1185">Reference proteome</keyword>
<dbReference type="InterPro" id="IPR019734">
    <property type="entry name" value="TPR_rpt"/>
</dbReference>
<proteinExistence type="predicted"/>
<keyword evidence="3" id="KW-0597">Phosphoprotein</keyword>
<feature type="repeat" description="TPR" evidence="8">
    <location>
        <begin position="258"/>
        <end position="291"/>
    </location>
</feature>
<evidence type="ECO:0000256" key="6">
    <source>
        <dbReference type="ARBA" id="ARBA00022777"/>
    </source>
</evidence>
<dbReference type="SMART" id="SM00028">
    <property type="entry name" value="TPR"/>
    <property type="match status" value="2"/>
</dbReference>
<gene>
    <name evidence="12" type="ORF">HYN43_008735</name>
</gene>
<protein>
    <recommendedName>
        <fullName evidence="2">histidine kinase</fullName>
        <ecNumber evidence="2">2.7.13.3</ecNumber>
    </recommendedName>
</protein>
<dbReference type="GO" id="GO:0005524">
    <property type="term" value="F:ATP binding"/>
    <property type="evidence" value="ECO:0007669"/>
    <property type="project" value="UniProtKB-KW"/>
</dbReference>